<sequence length="66" mass="7702">MREWKMGNRIGANAKARWTIGERKGRKIECVANEEQMTQRSQNWLLGSTSEEDKKEAQCAENTMRE</sequence>
<gene>
    <name evidence="1" type="ORF">NTJ_01406</name>
</gene>
<keyword evidence="2" id="KW-1185">Reference proteome</keyword>
<evidence type="ECO:0000313" key="2">
    <source>
        <dbReference type="Proteomes" id="UP001307889"/>
    </source>
</evidence>
<dbReference type="Proteomes" id="UP001307889">
    <property type="component" value="Chromosome 1"/>
</dbReference>
<reference evidence="1 2" key="1">
    <citation type="submission" date="2023-09" db="EMBL/GenBank/DDBJ databases">
        <title>Nesidiocoris tenuis whole genome shotgun sequence.</title>
        <authorList>
            <person name="Shibata T."/>
            <person name="Shimoda M."/>
            <person name="Kobayashi T."/>
            <person name="Uehara T."/>
        </authorList>
    </citation>
    <scope>NUCLEOTIDE SEQUENCE [LARGE SCALE GENOMIC DNA]</scope>
    <source>
        <strain evidence="1 2">Japan</strain>
    </source>
</reference>
<accession>A0ABN7A8G8</accession>
<evidence type="ECO:0000313" key="1">
    <source>
        <dbReference type="EMBL" id="BES88600.1"/>
    </source>
</evidence>
<proteinExistence type="predicted"/>
<dbReference type="EMBL" id="AP028909">
    <property type="protein sequence ID" value="BES88600.1"/>
    <property type="molecule type" value="Genomic_DNA"/>
</dbReference>
<organism evidence="1 2">
    <name type="scientific">Nesidiocoris tenuis</name>
    <dbReference type="NCBI Taxonomy" id="355587"/>
    <lineage>
        <taxon>Eukaryota</taxon>
        <taxon>Metazoa</taxon>
        <taxon>Ecdysozoa</taxon>
        <taxon>Arthropoda</taxon>
        <taxon>Hexapoda</taxon>
        <taxon>Insecta</taxon>
        <taxon>Pterygota</taxon>
        <taxon>Neoptera</taxon>
        <taxon>Paraneoptera</taxon>
        <taxon>Hemiptera</taxon>
        <taxon>Heteroptera</taxon>
        <taxon>Panheteroptera</taxon>
        <taxon>Cimicomorpha</taxon>
        <taxon>Miridae</taxon>
        <taxon>Dicyphina</taxon>
        <taxon>Nesidiocoris</taxon>
    </lineage>
</organism>
<name>A0ABN7A8G8_9HEMI</name>
<protein>
    <submittedName>
        <fullName evidence="1">Uncharacterized protein</fullName>
    </submittedName>
</protein>